<keyword evidence="6" id="KW-1185">Reference proteome</keyword>
<comment type="similarity">
    <text evidence="3">Belongs to the IFIT family.</text>
</comment>
<dbReference type="PANTHER" id="PTHR10271">
    <property type="entry name" value="INTERFERON-INDUCED PROTEIN WITH TETRATRICOPEPTIDE REPEATS"/>
    <property type="match status" value="1"/>
</dbReference>
<dbReference type="OrthoDB" id="10009071at2759"/>
<feature type="repeat" description="TPR" evidence="4">
    <location>
        <begin position="238"/>
        <end position="271"/>
    </location>
</feature>
<evidence type="ECO:0000256" key="1">
    <source>
        <dbReference type="ARBA" id="ARBA00022737"/>
    </source>
</evidence>
<organism evidence="5 6">
    <name type="scientific">Pomacea canaliculata</name>
    <name type="common">Golden apple snail</name>
    <dbReference type="NCBI Taxonomy" id="400727"/>
    <lineage>
        <taxon>Eukaryota</taxon>
        <taxon>Metazoa</taxon>
        <taxon>Spiralia</taxon>
        <taxon>Lophotrochozoa</taxon>
        <taxon>Mollusca</taxon>
        <taxon>Gastropoda</taxon>
        <taxon>Caenogastropoda</taxon>
        <taxon>Architaenioglossa</taxon>
        <taxon>Ampullarioidea</taxon>
        <taxon>Ampullariidae</taxon>
        <taxon>Pomacea</taxon>
    </lineage>
</organism>
<dbReference type="GO" id="GO:0051607">
    <property type="term" value="P:defense response to virus"/>
    <property type="evidence" value="ECO:0007669"/>
    <property type="project" value="TreeGrafter"/>
</dbReference>
<evidence type="ECO:0000313" key="5">
    <source>
        <dbReference type="EMBL" id="PVD35884.1"/>
    </source>
</evidence>
<name>A0A2T7PR31_POMCA</name>
<accession>A0A2T7PR31</accession>
<evidence type="ECO:0000313" key="6">
    <source>
        <dbReference type="Proteomes" id="UP000245119"/>
    </source>
</evidence>
<dbReference type="InterPro" id="IPR019734">
    <property type="entry name" value="TPR_rpt"/>
</dbReference>
<gene>
    <name evidence="5" type="ORF">C0Q70_02853</name>
</gene>
<dbReference type="GO" id="GO:0005829">
    <property type="term" value="C:cytosol"/>
    <property type="evidence" value="ECO:0007669"/>
    <property type="project" value="TreeGrafter"/>
</dbReference>
<dbReference type="SUPFAM" id="SSF48452">
    <property type="entry name" value="TPR-like"/>
    <property type="match status" value="1"/>
</dbReference>
<dbReference type="InterPro" id="IPR011990">
    <property type="entry name" value="TPR-like_helical_dom_sf"/>
</dbReference>
<dbReference type="STRING" id="400727.A0A2T7PR31"/>
<dbReference type="Gene3D" id="1.25.40.10">
    <property type="entry name" value="Tetratricopeptide repeat domain"/>
    <property type="match status" value="1"/>
</dbReference>
<protein>
    <submittedName>
        <fullName evidence="5">Uncharacterized protein</fullName>
    </submittedName>
</protein>
<dbReference type="Proteomes" id="UP000245119">
    <property type="component" value="Linkage Group LG2"/>
</dbReference>
<sequence>MEKILETLKSERIDDSSYRSPAESTCISNLIAFLLFLANDVDNAVEEINKVLSSPNNDTNIVALANMAVIKWEIGDRMEGETIIERLQELSEQGNFEDKVIDAKAEMAYCYSRMGMSFASRAEDIFEEVVEARPHEYTWKYGLAKILRRFTQSTYILFFRISFELASQKSLRAFDLLLEIKNSRAPGGERAQALTELGLLLQLKWNKQFSRLVDRAEEERITAQQCFEEAVELAPEDPYVLTHVGNFYNYAKQLDKSRQLLQRAIEIRPTTTSYHLSWEDTCTHVNYPKS</sequence>
<comment type="caution">
    <text evidence="5">The sequence shown here is derived from an EMBL/GenBank/DDBJ whole genome shotgun (WGS) entry which is preliminary data.</text>
</comment>
<evidence type="ECO:0000256" key="3">
    <source>
        <dbReference type="ARBA" id="ARBA00038336"/>
    </source>
</evidence>
<dbReference type="EMBL" id="PZQS01000002">
    <property type="protein sequence ID" value="PVD35884.1"/>
    <property type="molecule type" value="Genomic_DNA"/>
</dbReference>
<keyword evidence="1" id="KW-0677">Repeat</keyword>
<reference evidence="5 6" key="1">
    <citation type="submission" date="2018-04" db="EMBL/GenBank/DDBJ databases">
        <title>The genome of golden apple snail Pomacea canaliculata provides insight into stress tolerance and invasive adaptation.</title>
        <authorList>
            <person name="Liu C."/>
            <person name="Liu B."/>
            <person name="Ren Y."/>
            <person name="Zhang Y."/>
            <person name="Wang H."/>
            <person name="Li S."/>
            <person name="Jiang F."/>
            <person name="Yin L."/>
            <person name="Zhang G."/>
            <person name="Qian W."/>
            <person name="Fan W."/>
        </authorList>
    </citation>
    <scope>NUCLEOTIDE SEQUENCE [LARGE SCALE GENOMIC DNA]</scope>
    <source>
        <strain evidence="5">SZHN2017</strain>
        <tissue evidence="5">Muscle</tissue>
    </source>
</reference>
<proteinExistence type="inferred from homology"/>
<dbReference type="PROSITE" id="PS50005">
    <property type="entry name" value="TPR"/>
    <property type="match status" value="1"/>
</dbReference>
<evidence type="ECO:0000256" key="2">
    <source>
        <dbReference type="ARBA" id="ARBA00022803"/>
    </source>
</evidence>
<evidence type="ECO:0000256" key="4">
    <source>
        <dbReference type="PROSITE-ProRule" id="PRU00339"/>
    </source>
</evidence>
<dbReference type="AlphaFoldDB" id="A0A2T7PR31"/>
<keyword evidence="2 4" id="KW-0802">TPR repeat</keyword>
<dbReference type="PANTHER" id="PTHR10271:SF0">
    <property type="entry name" value="INTERFERON-INDUCED PROTEIN WITH TETRATRICOPEPTIDE REPEATS 5"/>
    <property type="match status" value="1"/>
</dbReference>